<reference evidence="2" key="1">
    <citation type="submission" date="2018-11" db="EMBL/GenBank/DDBJ databases">
        <authorList>
            <person name="Alioto T."/>
            <person name="Alioto T."/>
        </authorList>
    </citation>
    <scope>NUCLEOTIDE SEQUENCE</scope>
</reference>
<protein>
    <submittedName>
        <fullName evidence="2">Uncharacterized protein</fullName>
    </submittedName>
</protein>
<feature type="region of interest" description="Disordered" evidence="1">
    <location>
        <begin position="1"/>
        <end position="31"/>
    </location>
</feature>
<dbReference type="AlphaFoldDB" id="A0A8B6HMA5"/>
<proteinExistence type="predicted"/>
<dbReference type="Proteomes" id="UP000596742">
    <property type="component" value="Unassembled WGS sequence"/>
</dbReference>
<gene>
    <name evidence="2" type="ORF">MGAL_10B050293</name>
</gene>
<dbReference type="EMBL" id="UYJE01010292">
    <property type="protein sequence ID" value="VDI81816.1"/>
    <property type="molecule type" value="Genomic_DNA"/>
</dbReference>
<evidence type="ECO:0000313" key="2">
    <source>
        <dbReference type="EMBL" id="VDI81816.1"/>
    </source>
</evidence>
<keyword evidence="3" id="KW-1185">Reference proteome</keyword>
<accession>A0A8B6HMA5</accession>
<sequence length="202" mass="22526">MDRNEMTSPADSINFTSDFVNSTTPPTTRRYSYSQRRPINQNRKATQVVQNNNFIQIQSPLPISIQCQQIAVNSNQPIAVNNCLQIAVNNMNTAWWSYHFNPFSQPQMCAPVMDCPVQLGPYATAGQFQNMAPNQPMVPVIQQQTNSQNGCQVVPQPTYNTPAALSFGDNRTVQHNVKGASIMNNCYSSIVNHGTINIHPRV</sequence>
<comment type="caution">
    <text evidence="2">The sequence shown here is derived from an EMBL/GenBank/DDBJ whole genome shotgun (WGS) entry which is preliminary data.</text>
</comment>
<name>A0A8B6HMA5_MYTGA</name>
<organism evidence="2 3">
    <name type="scientific">Mytilus galloprovincialis</name>
    <name type="common">Mediterranean mussel</name>
    <dbReference type="NCBI Taxonomy" id="29158"/>
    <lineage>
        <taxon>Eukaryota</taxon>
        <taxon>Metazoa</taxon>
        <taxon>Spiralia</taxon>
        <taxon>Lophotrochozoa</taxon>
        <taxon>Mollusca</taxon>
        <taxon>Bivalvia</taxon>
        <taxon>Autobranchia</taxon>
        <taxon>Pteriomorphia</taxon>
        <taxon>Mytilida</taxon>
        <taxon>Mytiloidea</taxon>
        <taxon>Mytilidae</taxon>
        <taxon>Mytilinae</taxon>
        <taxon>Mytilus</taxon>
    </lineage>
</organism>
<evidence type="ECO:0000256" key="1">
    <source>
        <dbReference type="SAM" id="MobiDB-lite"/>
    </source>
</evidence>
<evidence type="ECO:0000313" key="3">
    <source>
        <dbReference type="Proteomes" id="UP000596742"/>
    </source>
</evidence>